<gene>
    <name evidence="1" type="ORF">OTSGILL_0574</name>
</gene>
<dbReference type="Proteomes" id="UP000033769">
    <property type="component" value="Unassembled WGS sequence"/>
</dbReference>
<accession>A0A0F3MDE6</accession>
<proteinExistence type="predicted"/>
<dbReference type="EMBL" id="LANO01000005">
    <property type="protein sequence ID" value="KJV53671.1"/>
    <property type="molecule type" value="Genomic_DNA"/>
</dbReference>
<evidence type="ECO:0000313" key="2">
    <source>
        <dbReference type="Proteomes" id="UP000033769"/>
    </source>
</evidence>
<name>A0A0F3MDE6_ORITS</name>
<dbReference type="AlphaFoldDB" id="A0A0F3MDE6"/>
<sequence>MNTAYQILISCAFEQAIENKYYIKLLKNTLLSDHIKFKI</sequence>
<organism evidence="1 2">
    <name type="scientific">Orientia tsutsugamushi str. Gilliam</name>
    <dbReference type="NCBI Taxonomy" id="1359184"/>
    <lineage>
        <taxon>Bacteria</taxon>
        <taxon>Pseudomonadati</taxon>
        <taxon>Pseudomonadota</taxon>
        <taxon>Alphaproteobacteria</taxon>
        <taxon>Rickettsiales</taxon>
        <taxon>Rickettsiaceae</taxon>
        <taxon>Rickettsieae</taxon>
        <taxon>Orientia</taxon>
    </lineage>
</organism>
<evidence type="ECO:0000313" key="1">
    <source>
        <dbReference type="EMBL" id="KJV53671.1"/>
    </source>
</evidence>
<comment type="caution">
    <text evidence="1">The sequence shown here is derived from an EMBL/GenBank/DDBJ whole genome shotgun (WGS) entry which is preliminary data.</text>
</comment>
<dbReference type="PATRIC" id="fig|1359184.3.peg.2303"/>
<protein>
    <submittedName>
        <fullName evidence="1">Uncharacterized protein</fullName>
    </submittedName>
</protein>
<reference evidence="1 2" key="1">
    <citation type="submission" date="2015-02" db="EMBL/GenBank/DDBJ databases">
        <title>Genome Sequencing of Rickettsiales.</title>
        <authorList>
            <person name="Daugherty S.C."/>
            <person name="Su Q."/>
            <person name="Abolude K."/>
            <person name="Beier-Sexton M."/>
            <person name="Carlyon J.A."/>
            <person name="Carter R."/>
            <person name="Day N.P."/>
            <person name="Dumler S.J."/>
            <person name="Dyachenko V."/>
            <person name="Godinez A."/>
            <person name="Kurtti T.J."/>
            <person name="Lichay M."/>
            <person name="Mullins K.E."/>
            <person name="Ott S."/>
            <person name="Pappas-Brown V."/>
            <person name="Paris D.H."/>
            <person name="Patel P."/>
            <person name="Richards A.L."/>
            <person name="Sadzewicz L."/>
            <person name="Sears K."/>
            <person name="Seidman D."/>
            <person name="Sengamalay N."/>
            <person name="Stenos J."/>
            <person name="Tallon L.J."/>
            <person name="Vincent G."/>
            <person name="Fraser C.M."/>
            <person name="Munderloh U."/>
            <person name="Dunning-Hotopp J.C."/>
        </authorList>
    </citation>
    <scope>NUCLEOTIDE SEQUENCE [LARGE SCALE GENOMIC DNA]</scope>
    <source>
        <strain evidence="1 2">Gilliam</strain>
    </source>
</reference>